<sequence>MTSFPGVARAKLFISEYGPVLAVCLAIIGVITIGWAGWIYTHPPTTTVTDNTNKQTIQSTLQTSAVVTGDSALYRQGDRVENQPVYFLSATPDVVLTVQTNVPDEQTVQVDQRIELVMQASHSGEIFWNRSRVLEQEVSTTSDGTVTTMTELNITQLRSQIAPVQAEIGSAGSLTILVSVTASYETNHYSGTLNDQTPLRLSERTYTIDQLTLETIESTPKTREIVVPSRDASAYTLLAGIGVSALLGAGTIAGLYRRREQWGAVRDQLHQNRYAEWISEGRLSAEHGDHHVPVESLENLVDIGIDQSKRVIYDSEREVYAVLDGTFVYHYGGESIWNRNEEE</sequence>
<dbReference type="KEGG" id="halg:HUG10_19885"/>
<proteinExistence type="predicted"/>
<dbReference type="AlphaFoldDB" id="A0A7D5H3S0"/>
<dbReference type="Pfam" id="PF17231">
    <property type="entry name" value="DUF5305"/>
    <property type="match status" value="1"/>
</dbReference>
<dbReference type="GeneID" id="56031144"/>
<feature type="transmembrane region" description="Helical" evidence="1">
    <location>
        <begin position="20"/>
        <end position="40"/>
    </location>
</feature>
<evidence type="ECO:0000313" key="2">
    <source>
        <dbReference type="EMBL" id="QLG29873.1"/>
    </source>
</evidence>
<dbReference type="RefSeq" id="WP_179171447.1">
    <property type="nucleotide sequence ID" value="NZ_CP058531.1"/>
</dbReference>
<geneLocation type="plasmid" evidence="2 3">
    <name>unnamed2</name>
</geneLocation>
<keyword evidence="1" id="KW-0472">Membrane</keyword>
<keyword evidence="3" id="KW-1185">Reference proteome</keyword>
<accession>A0A7D5H3S0</accession>
<gene>
    <name evidence="2" type="ORF">HUG10_19885</name>
</gene>
<evidence type="ECO:0000313" key="3">
    <source>
        <dbReference type="Proteomes" id="UP000509750"/>
    </source>
</evidence>
<keyword evidence="1" id="KW-1133">Transmembrane helix</keyword>
<dbReference type="EMBL" id="CP058531">
    <property type="protein sequence ID" value="QLG29873.1"/>
    <property type="molecule type" value="Genomic_DNA"/>
</dbReference>
<keyword evidence="2" id="KW-0614">Plasmid</keyword>
<organism evidence="2 3">
    <name type="scientific">Halorarum halophilum</name>
    <dbReference type="NCBI Taxonomy" id="2743090"/>
    <lineage>
        <taxon>Archaea</taxon>
        <taxon>Methanobacteriati</taxon>
        <taxon>Methanobacteriota</taxon>
        <taxon>Stenosarchaea group</taxon>
        <taxon>Halobacteria</taxon>
        <taxon>Halobacteriales</taxon>
        <taxon>Haloferacaceae</taxon>
        <taxon>Halorarum</taxon>
    </lineage>
</organism>
<dbReference type="OrthoDB" id="270764at2157"/>
<protein>
    <recommendedName>
        <fullName evidence="4">DUF5305 domain-containing protein</fullName>
    </recommendedName>
</protein>
<evidence type="ECO:0008006" key="4">
    <source>
        <dbReference type="Google" id="ProtNLM"/>
    </source>
</evidence>
<reference evidence="2 3" key="1">
    <citation type="submission" date="2020-07" db="EMBL/GenBank/DDBJ databases">
        <title>Gai3-2, isolated from salt lake.</title>
        <authorList>
            <person name="Cui H."/>
            <person name="Shi X."/>
        </authorList>
    </citation>
    <scope>NUCLEOTIDE SEQUENCE [LARGE SCALE GENOMIC DNA]</scope>
    <source>
        <strain evidence="2 3">Gai3-2</strain>
        <plasmid evidence="2 3">unnamed2</plasmid>
    </source>
</reference>
<dbReference type="InterPro" id="IPR035185">
    <property type="entry name" value="DUF5305"/>
</dbReference>
<dbReference type="Proteomes" id="UP000509750">
    <property type="component" value="Plasmid unnamed2"/>
</dbReference>
<evidence type="ECO:0000256" key="1">
    <source>
        <dbReference type="SAM" id="Phobius"/>
    </source>
</evidence>
<name>A0A7D5H3S0_9EURY</name>
<keyword evidence="1" id="KW-0812">Transmembrane</keyword>
<feature type="transmembrane region" description="Helical" evidence="1">
    <location>
        <begin position="234"/>
        <end position="256"/>
    </location>
</feature>